<feature type="transmembrane region" description="Helical" evidence="1">
    <location>
        <begin position="43"/>
        <end position="62"/>
    </location>
</feature>
<dbReference type="Proteomes" id="UP000268623">
    <property type="component" value="Unassembled WGS sequence"/>
</dbReference>
<accession>A0A3M9XRZ0</accession>
<keyword evidence="1" id="KW-1133">Transmembrane helix</keyword>
<gene>
    <name evidence="2" type="ORF">D1O30_15630</name>
</gene>
<dbReference type="Pfam" id="PF20358">
    <property type="entry name" value="DUF6653"/>
    <property type="match status" value="1"/>
</dbReference>
<evidence type="ECO:0000313" key="2">
    <source>
        <dbReference type="EMBL" id="RNJ50804.1"/>
    </source>
</evidence>
<feature type="transmembrane region" description="Helical" evidence="1">
    <location>
        <begin position="68"/>
        <end position="86"/>
    </location>
</feature>
<evidence type="ECO:0000256" key="1">
    <source>
        <dbReference type="SAM" id="Phobius"/>
    </source>
</evidence>
<evidence type="ECO:0000313" key="3">
    <source>
        <dbReference type="Proteomes" id="UP000268623"/>
    </source>
</evidence>
<reference evidence="2 3" key="1">
    <citation type="submission" date="2018-08" db="EMBL/GenBank/DDBJ databases">
        <title>Genome sequence of Methylocystis hirsuta CSC1, a methanotroph able to accumulate PHAs.</title>
        <authorList>
            <person name="Bordel S."/>
            <person name="Rodriguez E."/>
            <person name="Gancedo J."/>
            <person name="Munoz R."/>
        </authorList>
    </citation>
    <scope>NUCLEOTIDE SEQUENCE [LARGE SCALE GENOMIC DNA]</scope>
    <source>
        <strain evidence="2 3">CSC1</strain>
    </source>
</reference>
<keyword evidence="3" id="KW-1185">Reference proteome</keyword>
<proteinExistence type="predicted"/>
<sequence>MLWLVVNPFIFRPIDRPAHWIEKGVLGERLWLGRNEAAAVYKWSLRVLLLLGLVGLAGMIAGMVTLNLWLAIGGALVVMVAQIVRLRRFADIYNLYISNL</sequence>
<dbReference type="EMBL" id="QWDD01000001">
    <property type="protein sequence ID" value="RNJ50804.1"/>
    <property type="molecule type" value="Genomic_DNA"/>
</dbReference>
<comment type="caution">
    <text evidence="2">The sequence shown here is derived from an EMBL/GenBank/DDBJ whole genome shotgun (WGS) entry which is preliminary data.</text>
</comment>
<organism evidence="2 3">
    <name type="scientific">Methylocystis hirsuta</name>
    <dbReference type="NCBI Taxonomy" id="369798"/>
    <lineage>
        <taxon>Bacteria</taxon>
        <taxon>Pseudomonadati</taxon>
        <taxon>Pseudomonadota</taxon>
        <taxon>Alphaproteobacteria</taxon>
        <taxon>Hyphomicrobiales</taxon>
        <taxon>Methylocystaceae</taxon>
        <taxon>Methylocystis</taxon>
    </lineage>
</organism>
<name>A0A3M9XRZ0_9HYPH</name>
<protein>
    <submittedName>
        <fullName evidence="2">Uncharacterized protein</fullName>
    </submittedName>
</protein>
<keyword evidence="1" id="KW-0472">Membrane</keyword>
<dbReference type="InterPro" id="IPR046595">
    <property type="entry name" value="DUF6653"/>
</dbReference>
<dbReference type="AlphaFoldDB" id="A0A3M9XRZ0"/>
<keyword evidence="1" id="KW-0812">Transmembrane</keyword>